<feature type="domain" description="F-box" evidence="1">
    <location>
        <begin position="104"/>
        <end position="155"/>
    </location>
</feature>
<proteinExistence type="predicted"/>
<dbReference type="Pfam" id="PF12937">
    <property type="entry name" value="F-box-like"/>
    <property type="match status" value="1"/>
</dbReference>
<name>A8N7U1_COPC7</name>
<dbReference type="InterPro" id="IPR001810">
    <property type="entry name" value="F-box_dom"/>
</dbReference>
<evidence type="ECO:0000259" key="1">
    <source>
        <dbReference type="Pfam" id="PF12937"/>
    </source>
</evidence>
<dbReference type="KEGG" id="cci:CC1G_02348"/>
<gene>
    <name evidence="2" type="ORF">CC1G_02348</name>
</gene>
<dbReference type="Proteomes" id="UP000001861">
    <property type="component" value="Unassembled WGS sequence"/>
</dbReference>
<dbReference type="VEuPathDB" id="FungiDB:CC1G_02348"/>
<accession>A8N7U1</accession>
<dbReference type="OMA" id="ICHRWRI"/>
<dbReference type="SUPFAM" id="SSF52047">
    <property type="entry name" value="RNI-like"/>
    <property type="match status" value="1"/>
</dbReference>
<dbReference type="InterPro" id="IPR032675">
    <property type="entry name" value="LRR_dom_sf"/>
</dbReference>
<dbReference type="GeneID" id="6007350"/>
<dbReference type="RefSeq" id="XP_001830897.2">
    <property type="nucleotide sequence ID" value="XM_001830845.2"/>
</dbReference>
<evidence type="ECO:0000313" key="2">
    <source>
        <dbReference type="EMBL" id="EAU90961.2"/>
    </source>
</evidence>
<keyword evidence="3" id="KW-1185">Reference proteome</keyword>
<sequence length="517" mass="58762">MTRSHLTVVIQAHKDVEQDLTDATHSLTRVPEILVAPFPEHLFSNHPPTEEQVHSVRQTIAAAERVLASIDLKLRHSPNDSGLLSSRIACQTFIDNHRKVLSPWRHLPEELLMEIFSKFLPHTNPLEVRLHPYSRGYFRRWMSIRRVCREWKDALHTVPKLFGYLPTLSFRIGSQSGVGHYQQLLQHIGWAYPEPLQFMVSNIFSAEEGLKALPELIALTDNWEIVHFDNSYSLLLSLTGLKFPNLRKLTLELWWLESDDVAHGDPLSVFEHAPKLEHLLAGSSCIIGARAKFPWKQLKFYADILGDAVGGALPTVVAQCTELEHLKVRQRERIPVDKVNLRALKSLDIYYGGSILFPEHIIHQLTLLRLETLRIALPDIIESSFAFRSVTSLVSRSGCGNHLRHISLLIGPQLSKGELTNLLHDTPQLIRLDIKYPPIEDALSLAVLPDRPTLVRQLECLRIHTNINPGDEAVYRTIGQTRCEAVPSVRCQPPVRRLKELRVVVPYDAKQGFIVRG</sequence>
<dbReference type="InParanoid" id="A8N7U1"/>
<evidence type="ECO:0000313" key="3">
    <source>
        <dbReference type="Proteomes" id="UP000001861"/>
    </source>
</evidence>
<organism evidence="2 3">
    <name type="scientific">Coprinopsis cinerea (strain Okayama-7 / 130 / ATCC MYA-4618 / FGSC 9003)</name>
    <name type="common">Inky cap fungus</name>
    <name type="synonym">Hormographiella aspergillata</name>
    <dbReference type="NCBI Taxonomy" id="240176"/>
    <lineage>
        <taxon>Eukaryota</taxon>
        <taxon>Fungi</taxon>
        <taxon>Dikarya</taxon>
        <taxon>Basidiomycota</taxon>
        <taxon>Agaricomycotina</taxon>
        <taxon>Agaricomycetes</taxon>
        <taxon>Agaricomycetidae</taxon>
        <taxon>Agaricales</taxon>
        <taxon>Agaricineae</taxon>
        <taxon>Psathyrellaceae</taxon>
        <taxon>Coprinopsis</taxon>
    </lineage>
</organism>
<protein>
    <recommendedName>
        <fullName evidence="1">F-box domain-containing protein</fullName>
    </recommendedName>
</protein>
<reference evidence="2 3" key="1">
    <citation type="journal article" date="2010" name="Proc. Natl. Acad. Sci. U.S.A.">
        <title>Insights into evolution of multicellular fungi from the assembled chromosomes of the mushroom Coprinopsis cinerea (Coprinus cinereus).</title>
        <authorList>
            <person name="Stajich J.E."/>
            <person name="Wilke S.K."/>
            <person name="Ahren D."/>
            <person name="Au C.H."/>
            <person name="Birren B.W."/>
            <person name="Borodovsky M."/>
            <person name="Burns C."/>
            <person name="Canback B."/>
            <person name="Casselton L.A."/>
            <person name="Cheng C.K."/>
            <person name="Deng J."/>
            <person name="Dietrich F.S."/>
            <person name="Fargo D.C."/>
            <person name="Farman M.L."/>
            <person name="Gathman A.C."/>
            <person name="Goldberg J."/>
            <person name="Guigo R."/>
            <person name="Hoegger P.J."/>
            <person name="Hooker J.B."/>
            <person name="Huggins A."/>
            <person name="James T.Y."/>
            <person name="Kamada T."/>
            <person name="Kilaru S."/>
            <person name="Kodira C."/>
            <person name="Kues U."/>
            <person name="Kupfer D."/>
            <person name="Kwan H.S."/>
            <person name="Lomsadze A."/>
            <person name="Li W."/>
            <person name="Lilly W.W."/>
            <person name="Ma L.J."/>
            <person name="Mackey A.J."/>
            <person name="Manning G."/>
            <person name="Martin F."/>
            <person name="Muraguchi H."/>
            <person name="Natvig D.O."/>
            <person name="Palmerini H."/>
            <person name="Ramesh M.A."/>
            <person name="Rehmeyer C.J."/>
            <person name="Roe B.A."/>
            <person name="Shenoy N."/>
            <person name="Stanke M."/>
            <person name="Ter-Hovhannisyan V."/>
            <person name="Tunlid A."/>
            <person name="Velagapudi R."/>
            <person name="Vision T.J."/>
            <person name="Zeng Q."/>
            <person name="Zolan M.E."/>
            <person name="Pukkila P.J."/>
        </authorList>
    </citation>
    <scope>NUCLEOTIDE SEQUENCE [LARGE SCALE GENOMIC DNA]</scope>
    <source>
        <strain evidence="3">Okayama-7 / 130 / ATCC MYA-4618 / FGSC 9003</strain>
    </source>
</reference>
<dbReference type="OrthoDB" id="3365698at2759"/>
<comment type="caution">
    <text evidence="2">The sequence shown here is derived from an EMBL/GenBank/DDBJ whole genome shotgun (WGS) entry which is preliminary data.</text>
</comment>
<dbReference type="EMBL" id="AACS02000003">
    <property type="protein sequence ID" value="EAU90961.2"/>
    <property type="molecule type" value="Genomic_DNA"/>
</dbReference>
<dbReference type="Gene3D" id="3.80.10.10">
    <property type="entry name" value="Ribonuclease Inhibitor"/>
    <property type="match status" value="1"/>
</dbReference>
<dbReference type="AlphaFoldDB" id="A8N7U1"/>
<dbReference type="HOGENOM" id="CLU_526767_0_0_1"/>